<keyword evidence="5 9" id="KW-0489">Methyltransferase</keyword>
<dbReference type="EMBL" id="JAKUDL010000004">
    <property type="protein sequence ID" value="MCH4295199.1"/>
    <property type="molecule type" value="Genomic_DNA"/>
</dbReference>
<evidence type="ECO:0000256" key="4">
    <source>
        <dbReference type="ARBA" id="ARBA00013682"/>
    </source>
</evidence>
<dbReference type="SUPFAM" id="SSF53335">
    <property type="entry name" value="S-adenosyl-L-methionine-dependent methyltransferases"/>
    <property type="match status" value="1"/>
</dbReference>
<dbReference type="InterPro" id="IPR029063">
    <property type="entry name" value="SAM-dependent_MTases_sf"/>
</dbReference>
<dbReference type="PIRSF" id="PIRSF004553">
    <property type="entry name" value="CHP00095"/>
    <property type="match status" value="1"/>
</dbReference>
<sequence>MSRNRSSAGRGQGTKPKTSGGSGTGQVRIIGGQWRSRKLPIKDLEGLRPTTDRVRETLFNWIAPHLPHARVLDCFGGSGALALEALSRYASFAKVFELQREAANQLKTNLQTLKCDSAEVVNGDTLALLASGTAEGFDIVFIDPPFRKGLAEATLNALKAHDWLKPGALVYLETESELASMALPEGFDELKHKLAGQVCYRLLQFNAGEQTP</sequence>
<dbReference type="RefSeq" id="WP_240591447.1">
    <property type="nucleotide sequence ID" value="NZ_JAKUDL010000004.1"/>
</dbReference>
<evidence type="ECO:0000256" key="1">
    <source>
        <dbReference type="ARBA" id="ARBA00002649"/>
    </source>
</evidence>
<dbReference type="InterPro" id="IPR002052">
    <property type="entry name" value="DNA_methylase_N6_adenine_CS"/>
</dbReference>
<keyword evidence="7 9" id="KW-0949">S-adenosyl-L-methionine</keyword>
<evidence type="ECO:0000256" key="6">
    <source>
        <dbReference type="ARBA" id="ARBA00022679"/>
    </source>
</evidence>
<dbReference type="GO" id="GO:0052913">
    <property type="term" value="F:16S rRNA (guanine(966)-N(2))-methyltransferase activity"/>
    <property type="evidence" value="ECO:0007669"/>
    <property type="project" value="UniProtKB-EC"/>
</dbReference>
<dbReference type="PROSITE" id="PS00092">
    <property type="entry name" value="N6_MTASE"/>
    <property type="match status" value="1"/>
</dbReference>
<name>A0AAJ1BK17_9GAMM</name>
<organism evidence="11 12">
    <name type="scientific">Shewanella zhuhaiensis</name>
    <dbReference type="NCBI Taxonomy" id="2919576"/>
    <lineage>
        <taxon>Bacteria</taxon>
        <taxon>Pseudomonadati</taxon>
        <taxon>Pseudomonadota</taxon>
        <taxon>Gammaproteobacteria</taxon>
        <taxon>Alteromonadales</taxon>
        <taxon>Shewanellaceae</taxon>
        <taxon>Shewanella</taxon>
    </lineage>
</organism>
<evidence type="ECO:0000256" key="9">
    <source>
        <dbReference type="PIRNR" id="PIRNR004553"/>
    </source>
</evidence>
<protein>
    <recommendedName>
        <fullName evidence="4 9">Ribosomal RNA small subunit methyltransferase D</fullName>
        <ecNumber evidence="3 9">2.1.1.171</ecNumber>
    </recommendedName>
</protein>
<dbReference type="NCBIfam" id="TIGR00095">
    <property type="entry name" value="16S rRNA (guanine(966)-N(2))-methyltransferase RsmD"/>
    <property type="match status" value="1"/>
</dbReference>
<dbReference type="PANTHER" id="PTHR43542:SF1">
    <property type="entry name" value="METHYLTRANSFERASE"/>
    <property type="match status" value="1"/>
</dbReference>
<evidence type="ECO:0000256" key="8">
    <source>
        <dbReference type="ARBA" id="ARBA00048326"/>
    </source>
</evidence>
<evidence type="ECO:0000256" key="7">
    <source>
        <dbReference type="ARBA" id="ARBA00022691"/>
    </source>
</evidence>
<comment type="catalytic activity">
    <reaction evidence="8 9">
        <text>guanosine(966) in 16S rRNA + S-adenosyl-L-methionine = N(2)-methylguanosine(966) in 16S rRNA + S-adenosyl-L-homocysteine + H(+)</text>
        <dbReference type="Rhea" id="RHEA:23548"/>
        <dbReference type="Rhea" id="RHEA-COMP:10211"/>
        <dbReference type="Rhea" id="RHEA-COMP:10212"/>
        <dbReference type="ChEBI" id="CHEBI:15378"/>
        <dbReference type="ChEBI" id="CHEBI:57856"/>
        <dbReference type="ChEBI" id="CHEBI:59789"/>
        <dbReference type="ChEBI" id="CHEBI:74269"/>
        <dbReference type="ChEBI" id="CHEBI:74481"/>
        <dbReference type="EC" id="2.1.1.171"/>
    </reaction>
</comment>
<evidence type="ECO:0000313" key="11">
    <source>
        <dbReference type="EMBL" id="MCH4295199.1"/>
    </source>
</evidence>
<accession>A0AAJ1BK17</accession>
<evidence type="ECO:0000256" key="3">
    <source>
        <dbReference type="ARBA" id="ARBA00012141"/>
    </source>
</evidence>
<evidence type="ECO:0000256" key="5">
    <source>
        <dbReference type="ARBA" id="ARBA00022603"/>
    </source>
</evidence>
<dbReference type="Gene3D" id="3.40.50.150">
    <property type="entry name" value="Vaccinia Virus protein VP39"/>
    <property type="match status" value="1"/>
</dbReference>
<dbReference type="GO" id="GO:0003676">
    <property type="term" value="F:nucleic acid binding"/>
    <property type="evidence" value="ECO:0007669"/>
    <property type="project" value="InterPro"/>
</dbReference>
<evidence type="ECO:0000313" key="12">
    <source>
        <dbReference type="Proteomes" id="UP001297581"/>
    </source>
</evidence>
<dbReference type="PANTHER" id="PTHR43542">
    <property type="entry name" value="METHYLTRANSFERASE"/>
    <property type="match status" value="1"/>
</dbReference>
<comment type="similarity">
    <text evidence="2 9">Belongs to the methyltransferase superfamily. RsmD family.</text>
</comment>
<evidence type="ECO:0000256" key="2">
    <source>
        <dbReference type="ARBA" id="ARBA00005269"/>
    </source>
</evidence>
<dbReference type="InterPro" id="IPR004398">
    <property type="entry name" value="RNA_MeTrfase_RsmD"/>
</dbReference>
<dbReference type="Pfam" id="PF03602">
    <property type="entry name" value="Cons_hypoth95"/>
    <property type="match status" value="1"/>
</dbReference>
<reference evidence="11 12" key="1">
    <citation type="submission" date="2022-02" db="EMBL/GenBank/DDBJ databases">
        <title>The genome sequence of Shewanella sp. 3B26.</title>
        <authorList>
            <person name="Du J."/>
        </authorList>
    </citation>
    <scope>NUCLEOTIDE SEQUENCE [LARGE SCALE GENOMIC DNA]</scope>
    <source>
        <strain evidence="11 12">3B26</strain>
    </source>
</reference>
<dbReference type="AlphaFoldDB" id="A0AAJ1BK17"/>
<comment type="caution">
    <text evidence="11">The sequence shown here is derived from an EMBL/GenBank/DDBJ whole genome shotgun (WGS) entry which is preliminary data.</text>
</comment>
<feature type="region of interest" description="Disordered" evidence="10">
    <location>
        <begin position="1"/>
        <end position="27"/>
    </location>
</feature>
<dbReference type="EC" id="2.1.1.171" evidence="3 9"/>
<proteinExistence type="inferred from homology"/>
<dbReference type="CDD" id="cd02440">
    <property type="entry name" value="AdoMet_MTases"/>
    <property type="match status" value="1"/>
</dbReference>
<keyword evidence="12" id="KW-1185">Reference proteome</keyword>
<gene>
    <name evidence="11" type="primary">rsmD</name>
    <name evidence="11" type="ORF">MJ923_12890</name>
</gene>
<comment type="function">
    <text evidence="1 9">Specifically methylates the guanine in position 966 of 16S rRNA in the assembled 30S particle.</text>
</comment>
<dbReference type="Proteomes" id="UP001297581">
    <property type="component" value="Unassembled WGS sequence"/>
</dbReference>
<evidence type="ECO:0000256" key="10">
    <source>
        <dbReference type="SAM" id="MobiDB-lite"/>
    </source>
</evidence>
<keyword evidence="6 9" id="KW-0808">Transferase</keyword>
<keyword evidence="9" id="KW-0698">rRNA processing</keyword>